<proteinExistence type="predicted"/>
<feature type="transmembrane region" description="Helical" evidence="1">
    <location>
        <begin position="72"/>
        <end position="93"/>
    </location>
</feature>
<accession>A0ABS6N4P5</accession>
<evidence type="ECO:0000313" key="3">
    <source>
        <dbReference type="Proteomes" id="UP001166293"/>
    </source>
</evidence>
<reference evidence="2" key="1">
    <citation type="submission" date="2021-06" db="EMBL/GenBank/DDBJ databases">
        <title>Thalassococcus sp. CAU 1522 isolated from sea sand, Republic of Korea.</title>
        <authorList>
            <person name="Kim W."/>
        </authorList>
    </citation>
    <scope>NUCLEOTIDE SEQUENCE</scope>
    <source>
        <strain evidence="2">CAU 1522</strain>
    </source>
</reference>
<keyword evidence="1" id="KW-1133">Transmembrane helix</keyword>
<comment type="caution">
    <text evidence="2">The sequence shown here is derived from an EMBL/GenBank/DDBJ whole genome shotgun (WGS) entry which is preliminary data.</text>
</comment>
<sequence>MPRWHRPVAAIAALFGLATLVSGGRALFGGDAARAAVGDAVPLVLWFNFAMGAAYLAGAAALFAGSPLARGIAWTIGLATAAVFAVFIGLALTGTPFEWRTVGAMVLRSGFWLGIALALGPGPGRRAG</sequence>
<organism evidence="2 3">
    <name type="scientific">Thalassococcus arenae</name>
    <dbReference type="NCBI Taxonomy" id="2851652"/>
    <lineage>
        <taxon>Bacteria</taxon>
        <taxon>Pseudomonadati</taxon>
        <taxon>Pseudomonadota</taxon>
        <taxon>Alphaproteobacteria</taxon>
        <taxon>Rhodobacterales</taxon>
        <taxon>Roseobacteraceae</taxon>
        <taxon>Thalassococcus</taxon>
    </lineage>
</organism>
<evidence type="ECO:0000256" key="1">
    <source>
        <dbReference type="SAM" id="Phobius"/>
    </source>
</evidence>
<keyword evidence="3" id="KW-1185">Reference proteome</keyword>
<name>A0ABS6N4P5_9RHOB</name>
<keyword evidence="1" id="KW-0812">Transmembrane</keyword>
<dbReference type="EMBL" id="JAHRWL010000001">
    <property type="protein sequence ID" value="MBV2358984.1"/>
    <property type="molecule type" value="Genomic_DNA"/>
</dbReference>
<evidence type="ECO:0008006" key="4">
    <source>
        <dbReference type="Google" id="ProtNLM"/>
    </source>
</evidence>
<dbReference type="Proteomes" id="UP001166293">
    <property type="component" value="Unassembled WGS sequence"/>
</dbReference>
<protein>
    <recommendedName>
        <fullName evidence="4">DUF423 domain-containing protein</fullName>
    </recommendedName>
</protein>
<evidence type="ECO:0000313" key="2">
    <source>
        <dbReference type="EMBL" id="MBV2358984.1"/>
    </source>
</evidence>
<feature type="transmembrane region" description="Helical" evidence="1">
    <location>
        <begin position="45"/>
        <end position="65"/>
    </location>
</feature>
<feature type="transmembrane region" description="Helical" evidence="1">
    <location>
        <begin position="99"/>
        <end position="119"/>
    </location>
</feature>
<gene>
    <name evidence="2" type="ORF">KUH32_04285</name>
</gene>
<keyword evidence="1" id="KW-0472">Membrane</keyword>